<gene>
    <name evidence="6" type="ORF">A3F84_29015</name>
</gene>
<evidence type="ECO:0000313" key="7">
    <source>
        <dbReference type="Proteomes" id="UP000178606"/>
    </source>
</evidence>
<dbReference type="GO" id="GO:0016301">
    <property type="term" value="F:kinase activity"/>
    <property type="evidence" value="ECO:0007669"/>
    <property type="project" value="UniProtKB-KW"/>
</dbReference>
<comment type="caution">
    <text evidence="6">The sequence shown here is derived from an EMBL/GenBank/DDBJ whole genome shotgun (WGS) entry which is preliminary data.</text>
</comment>
<evidence type="ECO:0000256" key="1">
    <source>
        <dbReference type="ARBA" id="ARBA00022679"/>
    </source>
</evidence>
<dbReference type="FunFam" id="3.30.70.270:FF:000001">
    <property type="entry name" value="Diguanylate cyclase domain protein"/>
    <property type="match status" value="1"/>
</dbReference>
<dbReference type="PANTHER" id="PTHR45138:SF9">
    <property type="entry name" value="DIGUANYLATE CYCLASE DGCM-RELATED"/>
    <property type="match status" value="1"/>
</dbReference>
<evidence type="ECO:0000259" key="4">
    <source>
        <dbReference type="PROSITE" id="PS50110"/>
    </source>
</evidence>
<dbReference type="CDD" id="cd01949">
    <property type="entry name" value="GGDEF"/>
    <property type="match status" value="1"/>
</dbReference>
<dbReference type="InterPro" id="IPR029787">
    <property type="entry name" value="Nucleotide_cyclase"/>
</dbReference>
<dbReference type="PROSITE" id="PS50887">
    <property type="entry name" value="GGDEF"/>
    <property type="match status" value="1"/>
</dbReference>
<evidence type="ECO:0008006" key="8">
    <source>
        <dbReference type="Google" id="ProtNLM"/>
    </source>
</evidence>
<dbReference type="InterPro" id="IPR003018">
    <property type="entry name" value="GAF"/>
</dbReference>
<dbReference type="InterPro" id="IPR011006">
    <property type="entry name" value="CheY-like_superfamily"/>
</dbReference>
<dbReference type="SUPFAM" id="SSF55781">
    <property type="entry name" value="GAF domain-like"/>
    <property type="match status" value="1"/>
</dbReference>
<dbReference type="GO" id="GO:0005886">
    <property type="term" value="C:plasma membrane"/>
    <property type="evidence" value="ECO:0007669"/>
    <property type="project" value="TreeGrafter"/>
</dbReference>
<dbReference type="InterPro" id="IPR043128">
    <property type="entry name" value="Rev_trsase/Diguanyl_cyclase"/>
</dbReference>
<dbReference type="Pfam" id="PF01590">
    <property type="entry name" value="GAF"/>
    <property type="match status" value="1"/>
</dbReference>
<keyword evidence="1" id="KW-0808">Transferase</keyword>
<feature type="domain" description="GGDEF" evidence="5">
    <location>
        <begin position="340"/>
        <end position="473"/>
    </location>
</feature>
<dbReference type="PANTHER" id="PTHR45138">
    <property type="entry name" value="REGULATORY COMPONENTS OF SENSORY TRANSDUCTION SYSTEM"/>
    <property type="match status" value="1"/>
</dbReference>
<dbReference type="Pfam" id="PF00990">
    <property type="entry name" value="GGDEF"/>
    <property type="match status" value="1"/>
</dbReference>
<name>A0A1F6CK78_HANXR</name>
<keyword evidence="2" id="KW-0418">Kinase</keyword>
<dbReference type="Gene3D" id="3.40.50.2300">
    <property type="match status" value="1"/>
</dbReference>
<dbReference type="PROSITE" id="PS50110">
    <property type="entry name" value="RESPONSE_REGULATORY"/>
    <property type="match status" value="1"/>
</dbReference>
<dbReference type="Gene3D" id="3.30.450.40">
    <property type="match status" value="1"/>
</dbReference>
<dbReference type="SMART" id="SM00448">
    <property type="entry name" value="REC"/>
    <property type="match status" value="1"/>
</dbReference>
<evidence type="ECO:0000256" key="3">
    <source>
        <dbReference type="PROSITE-ProRule" id="PRU00169"/>
    </source>
</evidence>
<organism evidence="6 7">
    <name type="scientific">Handelsmanbacteria sp. (strain RIFCSPLOWO2_12_FULL_64_10)</name>
    <dbReference type="NCBI Taxonomy" id="1817868"/>
    <lineage>
        <taxon>Bacteria</taxon>
        <taxon>Candidatus Handelsmaniibacteriota</taxon>
    </lineage>
</organism>
<dbReference type="SUPFAM" id="SSF55073">
    <property type="entry name" value="Nucleotide cyclase"/>
    <property type="match status" value="1"/>
</dbReference>
<dbReference type="InterPro" id="IPR001789">
    <property type="entry name" value="Sig_transdc_resp-reg_receiver"/>
</dbReference>
<evidence type="ECO:0000313" key="6">
    <source>
        <dbReference type="EMBL" id="OGG49535.1"/>
    </source>
</evidence>
<dbReference type="EMBL" id="MFKF01000229">
    <property type="protein sequence ID" value="OGG49535.1"/>
    <property type="molecule type" value="Genomic_DNA"/>
</dbReference>
<dbReference type="GO" id="GO:0000160">
    <property type="term" value="P:phosphorelay signal transduction system"/>
    <property type="evidence" value="ECO:0007669"/>
    <property type="project" value="InterPro"/>
</dbReference>
<dbReference type="SUPFAM" id="SSF52172">
    <property type="entry name" value="CheY-like"/>
    <property type="match status" value="1"/>
</dbReference>
<feature type="domain" description="Response regulatory" evidence="4">
    <location>
        <begin position="6"/>
        <end position="120"/>
    </location>
</feature>
<sequence>MKDPVHILVVDDEPDIRELLTVFLERMGYAVDVASSGRQAIESIGRRVYDVIITDLDLGDLSGMEVLAHLRRQQATSEVIMISGYGTVEHVSEAFSLGVSAYIQKPITFAEVDARMKEALAKRRFAASVDQVLKSASGADAELAKHLEQVFQLYDLGRRLIATLDYQPVIDTVLSSLVSIFQCECACIFLVENGRADLHVYSALPMSEADLGAVRADALAFWQKLRREEIAEAQVKTFHKSRPSGDPPSGPVAQTMRVPLSAQEKVIGVLSVCNPALTAHTLEYLPYIVGDLAALALDNASQHRHTRMLALTDGLTGLLNHRAFLDRLHQEFDRSRRYNSILSLIMLDIDDFKAVNDTYGHLQGDIVLEGVARILRNSSRESDVLGRYGGEEFVALLPETNSSQALLKAERIRKEIASHPFQLNHSAVEVTVSLGVATWPNPDMQVPEDLIKQADLALYKSKSFGKNRASLAE</sequence>
<dbReference type="GO" id="GO:1902201">
    <property type="term" value="P:negative regulation of bacterial-type flagellum-dependent cell motility"/>
    <property type="evidence" value="ECO:0007669"/>
    <property type="project" value="TreeGrafter"/>
</dbReference>
<dbReference type="CDD" id="cd00156">
    <property type="entry name" value="REC"/>
    <property type="match status" value="1"/>
</dbReference>
<dbReference type="Pfam" id="PF00072">
    <property type="entry name" value="Response_reg"/>
    <property type="match status" value="1"/>
</dbReference>
<dbReference type="NCBIfam" id="TIGR00254">
    <property type="entry name" value="GGDEF"/>
    <property type="match status" value="1"/>
</dbReference>
<keyword evidence="3" id="KW-0597">Phosphoprotein</keyword>
<evidence type="ECO:0000256" key="2">
    <source>
        <dbReference type="ARBA" id="ARBA00022777"/>
    </source>
</evidence>
<protein>
    <recommendedName>
        <fullName evidence="8">Diguanylate cyclase</fullName>
    </recommendedName>
</protein>
<dbReference type="Gene3D" id="3.30.70.270">
    <property type="match status" value="1"/>
</dbReference>
<dbReference type="InterPro" id="IPR000160">
    <property type="entry name" value="GGDEF_dom"/>
</dbReference>
<dbReference type="InterPro" id="IPR029016">
    <property type="entry name" value="GAF-like_dom_sf"/>
</dbReference>
<proteinExistence type="predicted"/>
<dbReference type="AlphaFoldDB" id="A0A1F6CK78"/>
<feature type="modified residue" description="4-aspartylphosphate" evidence="3">
    <location>
        <position position="55"/>
    </location>
</feature>
<dbReference type="GO" id="GO:0052621">
    <property type="term" value="F:diguanylate cyclase activity"/>
    <property type="evidence" value="ECO:0007669"/>
    <property type="project" value="TreeGrafter"/>
</dbReference>
<evidence type="ECO:0000259" key="5">
    <source>
        <dbReference type="PROSITE" id="PS50887"/>
    </source>
</evidence>
<accession>A0A1F6CK78</accession>
<dbReference type="InterPro" id="IPR050469">
    <property type="entry name" value="Diguanylate_Cyclase"/>
</dbReference>
<dbReference type="Proteomes" id="UP000178606">
    <property type="component" value="Unassembled WGS sequence"/>
</dbReference>
<dbReference type="GO" id="GO:0043709">
    <property type="term" value="P:cell adhesion involved in single-species biofilm formation"/>
    <property type="evidence" value="ECO:0007669"/>
    <property type="project" value="TreeGrafter"/>
</dbReference>
<reference evidence="6 7" key="1">
    <citation type="journal article" date="2016" name="Nat. Commun.">
        <title>Thousands of microbial genomes shed light on interconnected biogeochemical processes in an aquifer system.</title>
        <authorList>
            <person name="Anantharaman K."/>
            <person name="Brown C.T."/>
            <person name="Hug L.A."/>
            <person name="Sharon I."/>
            <person name="Castelle C.J."/>
            <person name="Probst A.J."/>
            <person name="Thomas B.C."/>
            <person name="Singh A."/>
            <person name="Wilkins M.J."/>
            <person name="Karaoz U."/>
            <person name="Brodie E.L."/>
            <person name="Williams K.H."/>
            <person name="Hubbard S.S."/>
            <person name="Banfield J.F."/>
        </authorList>
    </citation>
    <scope>NUCLEOTIDE SEQUENCE [LARGE SCALE GENOMIC DNA]</scope>
    <source>
        <strain evidence="7">RIFCSPLOWO2_12_FULL_64_10</strain>
    </source>
</reference>
<dbReference type="SMART" id="SM00267">
    <property type="entry name" value="GGDEF"/>
    <property type="match status" value="1"/>
</dbReference>